<evidence type="ECO:0000313" key="2">
    <source>
        <dbReference type="EMBL" id="PRQ77968.1"/>
    </source>
</evidence>
<accession>A0A0K3C7Y0</accession>
<dbReference type="Proteomes" id="UP000199069">
    <property type="component" value="Unassembled WGS sequence"/>
</dbReference>
<evidence type="ECO:0000313" key="4">
    <source>
        <dbReference type="Proteomes" id="UP000239560"/>
    </source>
</evidence>
<dbReference type="Gene3D" id="1.20.1280.50">
    <property type="match status" value="1"/>
</dbReference>
<sequence length="476" mass="51995">MLQPYQSPADLSSLPPELLLKILTYSLTTALLSPTLLVNGQFTTLRISCPTCAFRNVAGVCKTWRAIAREVTGREVVLPSGCGGSERDEQAVRCLKADAGGAAMVRSVDASLRSATFDGPTFGTGFSFSPLLSGQSLGLEFEPDEVAGLSTRQARLEVWHKQCVARSRQRLVWLLSVCQNLTTLDVDLGFFVDLRDSPSLVPPSLRSLALRNAHASDVVSLLQQLHCLEDLTLRLALDCFPPADFDVPSDTLPSLRRFELSTTAFGTTSLPFVLSLLSNSHASLKSLTLRNKGATKPTTEAFLPVARGLIERFAERLEELAVKDIPRGGRRAPGDGPLDWFPLRPTSFPRLRNLHLTGLACPSPSFFTQRLTLPSPADDASSDWPSLHSLTIEDFDSPSPSPLVEALETVPALSRLEVLRVAFAMESTAAGEDVAMWQEGRKAIEGWCKGEKRETGRRTRLVAGWQVVRVEQAGMW</sequence>
<gene>
    <name evidence="1" type="primary">FGENESH: predicted gene_1.598</name>
    <name evidence="2" type="ORF">AAT19DRAFT_9036</name>
    <name evidence="1" type="ORF">BN2166_0005980</name>
</gene>
<dbReference type="OrthoDB" id="2533269at2759"/>
<dbReference type="EMBL" id="CWKI01000001">
    <property type="protein sequence ID" value="CTR04737.1"/>
    <property type="molecule type" value="Genomic_DNA"/>
</dbReference>
<dbReference type="Gene3D" id="3.80.10.10">
    <property type="entry name" value="Ribonuclease Inhibitor"/>
    <property type="match status" value="1"/>
</dbReference>
<evidence type="ECO:0000313" key="3">
    <source>
        <dbReference type="Proteomes" id="UP000199069"/>
    </source>
</evidence>
<organism evidence="1 3">
    <name type="scientific">Rhodotorula toruloides</name>
    <name type="common">Yeast</name>
    <name type="synonym">Rhodosporidium toruloides</name>
    <dbReference type="NCBI Taxonomy" id="5286"/>
    <lineage>
        <taxon>Eukaryota</taxon>
        <taxon>Fungi</taxon>
        <taxon>Dikarya</taxon>
        <taxon>Basidiomycota</taxon>
        <taxon>Pucciniomycotina</taxon>
        <taxon>Microbotryomycetes</taxon>
        <taxon>Sporidiobolales</taxon>
        <taxon>Sporidiobolaceae</taxon>
        <taxon>Rhodotorula</taxon>
    </lineage>
</organism>
<dbReference type="EMBL" id="LCTV02000001">
    <property type="protein sequence ID" value="PRQ77968.1"/>
    <property type="molecule type" value="Genomic_DNA"/>
</dbReference>
<protein>
    <submittedName>
        <fullName evidence="1 2">Proteophosphoglycan ppg4</fullName>
    </submittedName>
</protein>
<name>A0A0K3C7Y0_RHOTO</name>
<dbReference type="AlphaFoldDB" id="A0A0K3C7Y0"/>
<dbReference type="Proteomes" id="UP000239560">
    <property type="component" value="Unassembled WGS sequence"/>
</dbReference>
<reference evidence="2 4" key="2">
    <citation type="journal article" date="2018" name="Elife">
        <title>Functional genomics of lipid metabolism in the oleaginous yeast Rhodosporidium toruloides.</title>
        <authorList>
            <person name="Coradetti S.T."/>
            <person name="Pinel D."/>
            <person name="Geiselman G."/>
            <person name="Ito M."/>
            <person name="Mondo S."/>
            <person name="Reilly M.C."/>
            <person name="Cheng Y.F."/>
            <person name="Bauer S."/>
            <person name="Grigoriev I."/>
            <person name="Gladden J.M."/>
            <person name="Simmons B.A."/>
            <person name="Brem R."/>
            <person name="Arkin A.P."/>
            <person name="Skerker J.M."/>
        </authorList>
    </citation>
    <scope>NUCLEOTIDE SEQUENCE [LARGE SCALE GENOMIC DNA]</scope>
    <source>
        <strain evidence="2 4">NBRC 0880</strain>
    </source>
</reference>
<reference evidence="1 3" key="1">
    <citation type="submission" date="2015-07" db="EMBL/GenBank/DDBJ databases">
        <authorList>
            <person name="Cajimat M.N.B."/>
            <person name="Milazzo M.L."/>
            <person name="Fulhorst C.F."/>
        </authorList>
    </citation>
    <scope>NUCLEOTIDE SEQUENCE [LARGE SCALE GENOMIC DNA]</scope>
    <source>
        <strain evidence="1">Single colony</strain>
    </source>
</reference>
<evidence type="ECO:0000313" key="1">
    <source>
        <dbReference type="EMBL" id="CTR04737.1"/>
    </source>
</evidence>
<dbReference type="OMA" id="CILERYK"/>
<keyword evidence="3" id="KW-1185">Reference proteome</keyword>
<dbReference type="InterPro" id="IPR032675">
    <property type="entry name" value="LRR_dom_sf"/>
</dbReference>
<proteinExistence type="predicted"/>
<dbReference type="SUPFAM" id="SSF52047">
    <property type="entry name" value="RNI-like"/>
    <property type="match status" value="1"/>
</dbReference>